<feature type="binding site" evidence="5">
    <location>
        <position position="136"/>
    </location>
    <ligand>
        <name>Mg(2+)</name>
        <dbReference type="ChEBI" id="CHEBI:18420"/>
    </ligand>
</feature>
<evidence type="ECO:0000313" key="8">
    <source>
        <dbReference type="Proteomes" id="UP000233750"/>
    </source>
</evidence>
<accession>A0A2N3WNB3</accession>
<keyword evidence="3 5" id="KW-0460">Magnesium</keyword>
<reference evidence="7 8" key="1">
    <citation type="submission" date="2017-12" db="EMBL/GenBank/DDBJ databases">
        <title>Sequencing the genomes of 1000 Actinobacteria strains.</title>
        <authorList>
            <person name="Klenk H.-P."/>
        </authorList>
    </citation>
    <scope>NUCLEOTIDE SEQUENCE [LARGE SCALE GENOMIC DNA]</scope>
    <source>
        <strain evidence="7 8">DSM 45165</strain>
    </source>
</reference>
<dbReference type="InterPro" id="IPR015813">
    <property type="entry name" value="Pyrv/PenolPyrv_kinase-like_dom"/>
</dbReference>
<comment type="cofactor">
    <cofactor evidence="1">
        <name>Mg(2+)</name>
        <dbReference type="ChEBI" id="CHEBI:18420"/>
    </cofactor>
</comment>
<dbReference type="AlphaFoldDB" id="A0A2N3WNB3"/>
<dbReference type="GO" id="GO:0000287">
    <property type="term" value="F:magnesium ion binding"/>
    <property type="evidence" value="ECO:0007669"/>
    <property type="project" value="TreeGrafter"/>
</dbReference>
<evidence type="ECO:0000256" key="1">
    <source>
        <dbReference type="ARBA" id="ARBA00001946"/>
    </source>
</evidence>
<feature type="binding site" evidence="4">
    <location>
        <position position="72"/>
    </location>
    <ligand>
        <name>substrate</name>
    </ligand>
</feature>
<evidence type="ECO:0000313" key="7">
    <source>
        <dbReference type="EMBL" id="PKV95343.1"/>
    </source>
</evidence>
<evidence type="ECO:0000256" key="3">
    <source>
        <dbReference type="ARBA" id="ARBA00022842"/>
    </source>
</evidence>
<dbReference type="InterPro" id="IPR011206">
    <property type="entry name" value="Citrate_lyase_beta/mcl1/mcl2"/>
</dbReference>
<proteinExistence type="predicted"/>
<feature type="binding site" evidence="4">
    <location>
        <position position="136"/>
    </location>
    <ligand>
        <name>substrate</name>
    </ligand>
</feature>
<evidence type="ECO:0000256" key="2">
    <source>
        <dbReference type="ARBA" id="ARBA00022723"/>
    </source>
</evidence>
<gene>
    <name evidence="7" type="ORF">ATK30_6258</name>
</gene>
<dbReference type="PANTHER" id="PTHR32308">
    <property type="entry name" value="LYASE BETA SUBUNIT, PUTATIVE (AFU_ORTHOLOGUE AFUA_4G13030)-RELATED"/>
    <property type="match status" value="1"/>
</dbReference>
<keyword evidence="7" id="KW-0456">Lyase</keyword>
<evidence type="ECO:0000256" key="5">
    <source>
        <dbReference type="PIRSR" id="PIRSR015582-2"/>
    </source>
</evidence>
<comment type="caution">
    <text evidence="7">The sequence shown here is derived from an EMBL/GenBank/DDBJ whole genome shotgun (WGS) entry which is preliminary data.</text>
</comment>
<dbReference type="PANTHER" id="PTHR32308:SF0">
    <property type="entry name" value="HPCH_HPAI ALDOLASE_CITRATE LYASE DOMAIN-CONTAINING PROTEIN"/>
    <property type="match status" value="1"/>
</dbReference>
<feature type="domain" description="HpcH/HpaI aldolase/citrate lyase" evidence="6">
    <location>
        <begin position="13"/>
        <end position="235"/>
    </location>
</feature>
<protein>
    <submittedName>
        <fullName evidence="7">Citrate lyase subunit beta/citryl-CoA lyase</fullName>
    </submittedName>
</protein>
<keyword evidence="8" id="KW-1185">Reference proteome</keyword>
<dbReference type="GO" id="GO:0016829">
    <property type="term" value="F:lyase activity"/>
    <property type="evidence" value="ECO:0007669"/>
    <property type="project" value="UniProtKB-KW"/>
</dbReference>
<dbReference type="Proteomes" id="UP000233750">
    <property type="component" value="Unassembled WGS sequence"/>
</dbReference>
<dbReference type="RefSeq" id="WP_101438489.1">
    <property type="nucleotide sequence ID" value="NZ_PJMY01000003.1"/>
</dbReference>
<dbReference type="SUPFAM" id="SSF51621">
    <property type="entry name" value="Phosphoenolpyruvate/pyruvate domain"/>
    <property type="match status" value="1"/>
</dbReference>
<dbReference type="Gene3D" id="3.20.20.60">
    <property type="entry name" value="Phosphoenolpyruvate-binding domains"/>
    <property type="match status" value="1"/>
</dbReference>
<name>A0A2N3WNB3_9PSEU</name>
<dbReference type="Pfam" id="PF03328">
    <property type="entry name" value="HpcH_HpaI"/>
    <property type="match status" value="1"/>
</dbReference>
<evidence type="ECO:0000256" key="4">
    <source>
        <dbReference type="PIRSR" id="PIRSR015582-1"/>
    </source>
</evidence>
<dbReference type="InterPro" id="IPR040442">
    <property type="entry name" value="Pyrv_kinase-like_dom_sf"/>
</dbReference>
<dbReference type="GO" id="GO:0006107">
    <property type="term" value="P:oxaloacetate metabolic process"/>
    <property type="evidence" value="ECO:0007669"/>
    <property type="project" value="TreeGrafter"/>
</dbReference>
<dbReference type="EMBL" id="PJMY01000003">
    <property type="protein sequence ID" value="PKV95343.1"/>
    <property type="molecule type" value="Genomic_DNA"/>
</dbReference>
<dbReference type="PIRSF" id="PIRSF015582">
    <property type="entry name" value="Cit_lyase_B"/>
    <property type="match status" value="1"/>
</dbReference>
<organism evidence="7 8">
    <name type="scientific">Amycolatopsis echigonensis</name>
    <dbReference type="NCBI Taxonomy" id="2576905"/>
    <lineage>
        <taxon>Bacteria</taxon>
        <taxon>Bacillati</taxon>
        <taxon>Actinomycetota</taxon>
        <taxon>Actinomycetes</taxon>
        <taxon>Pseudonocardiales</taxon>
        <taxon>Pseudonocardiaceae</taxon>
        <taxon>Amycolatopsis</taxon>
    </lineage>
</organism>
<keyword evidence="2 5" id="KW-0479">Metal-binding</keyword>
<evidence type="ECO:0000259" key="6">
    <source>
        <dbReference type="Pfam" id="PF03328"/>
    </source>
</evidence>
<dbReference type="InterPro" id="IPR005000">
    <property type="entry name" value="Aldolase/citrate-lyase_domain"/>
</dbReference>
<feature type="binding site" evidence="5">
    <location>
        <position position="163"/>
    </location>
    <ligand>
        <name>Mg(2+)</name>
        <dbReference type="ChEBI" id="CHEBI:18420"/>
    </ligand>
</feature>
<dbReference type="OrthoDB" id="9768429at2"/>
<sequence length="299" mass="30817">MSARTPDSVLVPRSCLVVPASDERKTAKALASAADEVVLDLEDAVEPGSKASSRERVAQILAEAGRPGLAVRVNQVGTAWCHLDVLAAAAAATGPLTLVVPKVEDAADVSFVDRLVAGAVAGRDGCPDIRLDVLIESAAGLENLDRIVPAAARIRAVVIGYADLGANLGCDLDAASPGARSLRAQVRSRVLLAARAAGRAVVDGPWLSIAADAEFAADRREARDQGFDGSWTIHPAQLGVVNDLFTPAPAEVDWAHGVLDALAGAAARGSGAVALDGQMLDEAVAVRARRVLARAGERR</sequence>